<sequence>SNRGSYNVTEKRHSHHAKFRPVRRSTTSCCRRANSWGGMRFWGSRPCTILSTNRSGLALTSYVWNAASGGHADIVSYLLDNGAEIGASPLATTRRKDTDKAIRAFDVLFDHGLDLKTYRDGSELIHRVVNNEAFVKYLLLKGADPNGLEHWERTPLDCFCDNPASIMTLIDHGANIATGKPLHQAAVIVNDKDCIERMKLLVEHGVDVNVRAAYAGDAPHDCAEYKDGMRRTGKEERHSTGPCVAGPGLSKYPKSTCFPESNGC</sequence>
<name>A0A8H8QXH4_9HELO</name>
<dbReference type="InterPro" id="IPR050745">
    <property type="entry name" value="Multifunctional_regulatory"/>
</dbReference>
<dbReference type="GeneID" id="41987884"/>
<dbReference type="EMBL" id="QGMH01000174">
    <property type="protein sequence ID" value="TVY23550.1"/>
    <property type="molecule type" value="Genomic_DNA"/>
</dbReference>
<dbReference type="SUPFAM" id="SSF48403">
    <property type="entry name" value="Ankyrin repeat"/>
    <property type="match status" value="1"/>
</dbReference>
<dbReference type="InterPro" id="IPR036770">
    <property type="entry name" value="Ankyrin_rpt-contain_sf"/>
</dbReference>
<dbReference type="InterPro" id="IPR002110">
    <property type="entry name" value="Ankyrin_rpt"/>
</dbReference>
<dbReference type="PANTHER" id="PTHR24189:SF50">
    <property type="entry name" value="ANKYRIN REPEAT AND SOCS BOX PROTEIN 2"/>
    <property type="match status" value="1"/>
</dbReference>
<comment type="caution">
    <text evidence="3">The sequence shown here is derived from an EMBL/GenBank/DDBJ whole genome shotgun (WGS) entry which is preliminary data.</text>
</comment>
<protein>
    <recommendedName>
        <fullName evidence="5">Ankyrin</fullName>
    </recommendedName>
</protein>
<evidence type="ECO:0000313" key="3">
    <source>
        <dbReference type="EMBL" id="TVY23550.1"/>
    </source>
</evidence>
<accession>A0A8H8QXH4</accession>
<dbReference type="OrthoDB" id="194358at2759"/>
<organism evidence="3 4">
    <name type="scientific">Lachnellula hyalina</name>
    <dbReference type="NCBI Taxonomy" id="1316788"/>
    <lineage>
        <taxon>Eukaryota</taxon>
        <taxon>Fungi</taxon>
        <taxon>Dikarya</taxon>
        <taxon>Ascomycota</taxon>
        <taxon>Pezizomycotina</taxon>
        <taxon>Leotiomycetes</taxon>
        <taxon>Helotiales</taxon>
        <taxon>Lachnaceae</taxon>
        <taxon>Lachnellula</taxon>
    </lineage>
</organism>
<keyword evidence="2" id="KW-0040">ANK repeat</keyword>
<evidence type="ECO:0000313" key="4">
    <source>
        <dbReference type="Proteomes" id="UP000431533"/>
    </source>
</evidence>
<gene>
    <name evidence="3" type="ORF">LHYA1_G007686</name>
</gene>
<dbReference type="Proteomes" id="UP000431533">
    <property type="component" value="Unassembled WGS sequence"/>
</dbReference>
<dbReference type="AlphaFoldDB" id="A0A8H8QXH4"/>
<dbReference type="Gene3D" id="1.25.40.20">
    <property type="entry name" value="Ankyrin repeat-containing domain"/>
    <property type="match status" value="1"/>
</dbReference>
<dbReference type="RefSeq" id="XP_031002338.1">
    <property type="nucleotide sequence ID" value="XM_031152614.1"/>
</dbReference>
<dbReference type="Pfam" id="PF12796">
    <property type="entry name" value="Ank_2"/>
    <property type="match status" value="1"/>
</dbReference>
<evidence type="ECO:0000256" key="1">
    <source>
        <dbReference type="ARBA" id="ARBA00022737"/>
    </source>
</evidence>
<proteinExistence type="predicted"/>
<evidence type="ECO:0008006" key="5">
    <source>
        <dbReference type="Google" id="ProtNLM"/>
    </source>
</evidence>
<keyword evidence="4" id="KW-1185">Reference proteome</keyword>
<keyword evidence="1" id="KW-0677">Repeat</keyword>
<evidence type="ECO:0000256" key="2">
    <source>
        <dbReference type="ARBA" id="ARBA00023043"/>
    </source>
</evidence>
<feature type="non-terminal residue" evidence="3">
    <location>
        <position position="264"/>
    </location>
</feature>
<dbReference type="PANTHER" id="PTHR24189">
    <property type="entry name" value="MYOTROPHIN"/>
    <property type="match status" value="1"/>
</dbReference>
<reference evidence="3 4" key="1">
    <citation type="submission" date="2018-05" db="EMBL/GenBank/DDBJ databases">
        <title>Genome sequencing and assembly of the regulated plant pathogen Lachnellula willkommii and related sister species for the development of diagnostic species identification markers.</title>
        <authorList>
            <person name="Giroux E."/>
            <person name="Bilodeau G."/>
        </authorList>
    </citation>
    <scope>NUCLEOTIDE SEQUENCE [LARGE SCALE GENOMIC DNA]</scope>
    <source>
        <strain evidence="3 4">CBS 185.66</strain>
    </source>
</reference>
<feature type="non-terminal residue" evidence="3">
    <location>
        <position position="1"/>
    </location>
</feature>